<dbReference type="InterPro" id="IPR046341">
    <property type="entry name" value="SET_dom_sf"/>
</dbReference>
<sequence>MSLSPDVSEGTCNDGYCVYIEPRFWGGRGISFVTRPQIIEKAALEAMREHYQQEIVDTIASEAFEESQIPGKGVGLIATRFLPKGELLVSEPPSLMVHLDMRDDMPKERRLQMQREGVNSLPASTKWEALGLMGHWGGDQVEDILDTNSFTVTLYKALDHHALFTQTARLNHDCRPNCMYTFNPRTLTQNVYTIQDVHPGEELTISYIDPSVTFKERQEMIQFWGFNCSCSACTLPAEAILASDERVRLINQYTSSLENWSAENNATPEMAKKLIELYKEEKLFCIIADGYKLAAYAYNAVRDRYNALRMANFAINYGLQSWRYMGGKMIDALQLLTSPEDHWTWGQRYTHAQS</sequence>
<dbReference type="AlphaFoldDB" id="A0A5N5WJ49"/>
<evidence type="ECO:0000313" key="2">
    <source>
        <dbReference type="EMBL" id="KAB8068508.1"/>
    </source>
</evidence>
<dbReference type="SUPFAM" id="SSF82199">
    <property type="entry name" value="SET domain"/>
    <property type="match status" value="1"/>
</dbReference>
<dbReference type="SMART" id="SM00317">
    <property type="entry name" value="SET"/>
    <property type="match status" value="1"/>
</dbReference>
<reference evidence="2 3" key="1">
    <citation type="submission" date="2019-04" db="EMBL/GenBank/DDBJ databases">
        <title>Friends and foes A comparative genomics study of 23 Aspergillus species from section Flavi.</title>
        <authorList>
            <consortium name="DOE Joint Genome Institute"/>
            <person name="Kjaerbolling I."/>
            <person name="Vesth T."/>
            <person name="Frisvad J.C."/>
            <person name="Nybo J.L."/>
            <person name="Theobald S."/>
            <person name="Kildgaard S."/>
            <person name="Isbrandt T."/>
            <person name="Kuo A."/>
            <person name="Sato A."/>
            <person name="Lyhne E.K."/>
            <person name="Kogle M.E."/>
            <person name="Wiebenga A."/>
            <person name="Kun R.S."/>
            <person name="Lubbers R.J."/>
            <person name="Makela M.R."/>
            <person name="Barry K."/>
            <person name="Chovatia M."/>
            <person name="Clum A."/>
            <person name="Daum C."/>
            <person name="Haridas S."/>
            <person name="He G."/>
            <person name="LaButti K."/>
            <person name="Lipzen A."/>
            <person name="Mondo S."/>
            <person name="Riley R."/>
            <person name="Salamov A."/>
            <person name="Simmons B.A."/>
            <person name="Magnuson J.K."/>
            <person name="Henrissat B."/>
            <person name="Mortensen U.H."/>
            <person name="Larsen T.O."/>
            <person name="Devries R.P."/>
            <person name="Grigoriev I.V."/>
            <person name="Machida M."/>
            <person name="Baker S.E."/>
            <person name="Andersen M.R."/>
        </authorList>
    </citation>
    <scope>NUCLEOTIDE SEQUENCE [LARGE SCALE GENOMIC DNA]</scope>
    <source>
        <strain evidence="2 3">CBS 151.66</strain>
    </source>
</reference>
<evidence type="ECO:0000259" key="1">
    <source>
        <dbReference type="PROSITE" id="PS50280"/>
    </source>
</evidence>
<dbReference type="CDD" id="cd20071">
    <property type="entry name" value="SET_SMYD"/>
    <property type="match status" value="1"/>
</dbReference>
<dbReference type="InterPro" id="IPR001214">
    <property type="entry name" value="SET_dom"/>
</dbReference>
<accession>A0A5N5WJ49</accession>
<dbReference type="PANTHER" id="PTHR47332">
    <property type="entry name" value="SET DOMAIN-CONTAINING PROTEIN 5"/>
    <property type="match status" value="1"/>
</dbReference>
<dbReference type="InterPro" id="IPR053185">
    <property type="entry name" value="SET_domain_protein"/>
</dbReference>
<dbReference type="EMBL" id="ML732388">
    <property type="protein sequence ID" value="KAB8068508.1"/>
    <property type="molecule type" value="Genomic_DNA"/>
</dbReference>
<organism evidence="2 3">
    <name type="scientific">Aspergillus leporis</name>
    <dbReference type="NCBI Taxonomy" id="41062"/>
    <lineage>
        <taxon>Eukaryota</taxon>
        <taxon>Fungi</taxon>
        <taxon>Dikarya</taxon>
        <taxon>Ascomycota</taxon>
        <taxon>Pezizomycotina</taxon>
        <taxon>Eurotiomycetes</taxon>
        <taxon>Eurotiomycetidae</taxon>
        <taxon>Eurotiales</taxon>
        <taxon>Aspergillaceae</taxon>
        <taxon>Aspergillus</taxon>
        <taxon>Aspergillus subgen. Circumdati</taxon>
    </lineage>
</organism>
<keyword evidence="3" id="KW-1185">Reference proteome</keyword>
<dbReference type="Proteomes" id="UP000326565">
    <property type="component" value="Unassembled WGS sequence"/>
</dbReference>
<dbReference type="PANTHER" id="PTHR47332:SF6">
    <property type="entry name" value="SET DOMAIN-CONTAINING PROTEIN"/>
    <property type="match status" value="1"/>
</dbReference>
<dbReference type="OrthoDB" id="265717at2759"/>
<dbReference type="PROSITE" id="PS50280">
    <property type="entry name" value="SET"/>
    <property type="match status" value="1"/>
</dbReference>
<protein>
    <recommendedName>
        <fullName evidence="1">SET domain-containing protein</fullName>
    </recommendedName>
</protein>
<dbReference type="Pfam" id="PF00856">
    <property type="entry name" value="SET"/>
    <property type="match status" value="1"/>
</dbReference>
<feature type="domain" description="SET" evidence="1">
    <location>
        <begin position="62"/>
        <end position="208"/>
    </location>
</feature>
<proteinExistence type="predicted"/>
<gene>
    <name evidence="2" type="ORF">BDV29DRAFT_195596</name>
</gene>
<dbReference type="Gene3D" id="2.170.270.10">
    <property type="entry name" value="SET domain"/>
    <property type="match status" value="1"/>
</dbReference>
<evidence type="ECO:0000313" key="3">
    <source>
        <dbReference type="Proteomes" id="UP000326565"/>
    </source>
</evidence>
<name>A0A5N5WJ49_9EURO</name>